<gene>
    <name evidence="1" type="ordered locus">Desor_4023</name>
</gene>
<dbReference type="AlphaFoldDB" id="G7WFV0"/>
<reference evidence="1 2" key="2">
    <citation type="journal article" date="2012" name="J. Bacteriol.">
        <title>Complete genome sequences of Desulfosporosinus orientis DSM765T, Desulfosporosinus youngiae DSM17734T, Desulfosporosinus meridiei DSM13257T, and Desulfosporosinus acidiphilus DSM22704T.</title>
        <authorList>
            <person name="Pester M."/>
            <person name="Brambilla E."/>
            <person name="Alazard D."/>
            <person name="Rattei T."/>
            <person name="Weinmaier T."/>
            <person name="Han J."/>
            <person name="Lucas S."/>
            <person name="Lapidus A."/>
            <person name="Cheng J.F."/>
            <person name="Goodwin L."/>
            <person name="Pitluck S."/>
            <person name="Peters L."/>
            <person name="Ovchinnikova G."/>
            <person name="Teshima H."/>
            <person name="Detter J.C."/>
            <person name="Han C.S."/>
            <person name="Tapia R."/>
            <person name="Land M.L."/>
            <person name="Hauser L."/>
            <person name="Kyrpides N.C."/>
            <person name="Ivanova N.N."/>
            <person name="Pagani I."/>
            <person name="Huntmann M."/>
            <person name="Wei C.L."/>
            <person name="Davenport K.W."/>
            <person name="Daligault H."/>
            <person name="Chain P.S."/>
            <person name="Chen A."/>
            <person name="Mavromatis K."/>
            <person name="Markowitz V."/>
            <person name="Szeto E."/>
            <person name="Mikhailova N."/>
            <person name="Pati A."/>
            <person name="Wagner M."/>
            <person name="Woyke T."/>
            <person name="Ollivier B."/>
            <person name="Klenk H.P."/>
            <person name="Spring S."/>
            <person name="Loy A."/>
        </authorList>
    </citation>
    <scope>NUCLEOTIDE SEQUENCE [LARGE SCALE GENOMIC DNA]</scope>
    <source>
        <strain evidence="2">ATCC 19365 / DSM 765 / NCIMB 8382 / VKM B-1628</strain>
    </source>
</reference>
<dbReference type="KEGG" id="dor:Desor_4023"/>
<protein>
    <submittedName>
        <fullName evidence="1">Uncharacterized protein</fullName>
    </submittedName>
</protein>
<dbReference type="EMBL" id="CP003108">
    <property type="protein sequence ID" value="AET69465.1"/>
    <property type="molecule type" value="Genomic_DNA"/>
</dbReference>
<evidence type="ECO:0000313" key="1">
    <source>
        <dbReference type="EMBL" id="AET69465.1"/>
    </source>
</evidence>
<sequence length="77" mass="8570">MAVQILLQVPPMGENRESGLNPERTHHCKKGVPYIGHWLRLGRRTVMMIFEPEDLPVINEISLLAQALADDGKAPGL</sequence>
<organism evidence="1 2">
    <name type="scientific">Desulfosporosinus orientis (strain ATCC 19365 / DSM 765 / NCIMB 8382 / VKM B-1628 / Singapore I)</name>
    <name type="common">Desulfotomaculum orientis</name>
    <dbReference type="NCBI Taxonomy" id="768706"/>
    <lineage>
        <taxon>Bacteria</taxon>
        <taxon>Bacillati</taxon>
        <taxon>Bacillota</taxon>
        <taxon>Clostridia</taxon>
        <taxon>Eubacteriales</taxon>
        <taxon>Desulfitobacteriaceae</taxon>
        <taxon>Desulfosporosinus</taxon>
    </lineage>
</organism>
<dbReference type="HOGENOM" id="CLU_2632352_0_0_9"/>
<accession>G7WFV0</accession>
<reference evidence="2" key="1">
    <citation type="submission" date="2011-11" db="EMBL/GenBank/DDBJ databases">
        <title>Complete sequence of Desulfosporosinus orientis DSM 765.</title>
        <authorList>
            <person name="Lucas S."/>
            <person name="Han J."/>
            <person name="Lapidus A."/>
            <person name="Cheng J.-F."/>
            <person name="Goodwin L."/>
            <person name="Pitluck S."/>
            <person name="Peters L."/>
            <person name="Ovchinnikova G."/>
            <person name="Teshima H."/>
            <person name="Detter J.C."/>
            <person name="Han C."/>
            <person name="Tapia R."/>
            <person name="Land M."/>
            <person name="Hauser L."/>
            <person name="Kyrpides N."/>
            <person name="Ivanova N."/>
            <person name="Pagani I."/>
            <person name="Pester M."/>
            <person name="Spring S."/>
            <person name="Ollivier B."/>
            <person name="Rattei T."/>
            <person name="Klenk H.-P."/>
            <person name="Wagner M."/>
            <person name="Loy A."/>
            <person name="Woyke T."/>
        </authorList>
    </citation>
    <scope>NUCLEOTIDE SEQUENCE [LARGE SCALE GENOMIC DNA]</scope>
    <source>
        <strain evidence="2">ATCC 19365 / DSM 765 / NCIMB 8382 / VKM B-1628</strain>
    </source>
</reference>
<dbReference type="PATRIC" id="fig|768706.3.peg.4070"/>
<keyword evidence="2" id="KW-1185">Reference proteome</keyword>
<dbReference type="Proteomes" id="UP000006346">
    <property type="component" value="Chromosome"/>
</dbReference>
<evidence type="ECO:0000313" key="2">
    <source>
        <dbReference type="Proteomes" id="UP000006346"/>
    </source>
</evidence>
<proteinExistence type="predicted"/>
<dbReference type="STRING" id="768706.Desor_4023"/>
<name>G7WFV0_DESOD</name>